<keyword evidence="5" id="KW-1185">Reference proteome</keyword>
<evidence type="ECO:0000313" key="5">
    <source>
        <dbReference type="Proteomes" id="UP000192907"/>
    </source>
</evidence>
<dbReference type="PANTHER" id="PTHR35936">
    <property type="entry name" value="MEMBRANE-BOUND LYTIC MUREIN TRANSGLYCOSYLASE F"/>
    <property type="match status" value="1"/>
</dbReference>
<dbReference type="SUPFAM" id="SSF53850">
    <property type="entry name" value="Periplasmic binding protein-like II"/>
    <property type="match status" value="1"/>
</dbReference>
<dbReference type="EMBL" id="FWZT01000007">
    <property type="protein sequence ID" value="SMF22730.1"/>
    <property type="molecule type" value="Genomic_DNA"/>
</dbReference>
<dbReference type="Gene3D" id="3.40.190.10">
    <property type="entry name" value="Periplasmic binding protein-like II"/>
    <property type="match status" value="2"/>
</dbReference>
<feature type="signal peptide" evidence="2">
    <location>
        <begin position="1"/>
        <end position="20"/>
    </location>
</feature>
<name>A0A1Y6BPQ0_9BACT</name>
<gene>
    <name evidence="4" type="ORF">SAMN06296036_107231</name>
</gene>
<protein>
    <submittedName>
        <fullName evidence="4">Polar amino acid transport system substrate-binding protein</fullName>
    </submittedName>
</protein>
<evidence type="ECO:0000313" key="4">
    <source>
        <dbReference type="EMBL" id="SMF22730.1"/>
    </source>
</evidence>
<proteinExistence type="predicted"/>
<feature type="chain" id="PRO_5013051516" evidence="2">
    <location>
        <begin position="21"/>
        <end position="260"/>
    </location>
</feature>
<reference evidence="5" key="1">
    <citation type="submission" date="2017-04" db="EMBL/GenBank/DDBJ databases">
        <authorList>
            <person name="Varghese N."/>
            <person name="Submissions S."/>
        </authorList>
    </citation>
    <scope>NUCLEOTIDE SEQUENCE [LARGE SCALE GENOMIC DNA]</scope>
    <source>
        <strain evidence="5">RKEM611</strain>
    </source>
</reference>
<organism evidence="4 5">
    <name type="scientific">Pseudobacteriovorax antillogorgiicola</name>
    <dbReference type="NCBI Taxonomy" id="1513793"/>
    <lineage>
        <taxon>Bacteria</taxon>
        <taxon>Pseudomonadati</taxon>
        <taxon>Bdellovibrionota</taxon>
        <taxon>Oligoflexia</taxon>
        <taxon>Oligoflexales</taxon>
        <taxon>Pseudobacteriovoracaceae</taxon>
        <taxon>Pseudobacteriovorax</taxon>
    </lineage>
</organism>
<dbReference type="Pfam" id="PF00497">
    <property type="entry name" value="SBP_bac_3"/>
    <property type="match status" value="1"/>
</dbReference>
<feature type="domain" description="Solute-binding protein family 3/N-terminal" evidence="3">
    <location>
        <begin position="27"/>
        <end position="252"/>
    </location>
</feature>
<dbReference type="STRING" id="1513793.SAMN06296036_107231"/>
<evidence type="ECO:0000256" key="1">
    <source>
        <dbReference type="ARBA" id="ARBA00022729"/>
    </source>
</evidence>
<dbReference type="AlphaFoldDB" id="A0A1Y6BPQ0"/>
<dbReference type="PANTHER" id="PTHR35936:SF25">
    <property type="entry name" value="ABC TRANSPORTER SUBSTRATE-BINDING PROTEIN"/>
    <property type="match status" value="1"/>
</dbReference>
<evidence type="ECO:0000259" key="3">
    <source>
        <dbReference type="Pfam" id="PF00497"/>
    </source>
</evidence>
<dbReference type="InterPro" id="IPR001638">
    <property type="entry name" value="Solute-binding_3/MltF_N"/>
</dbReference>
<accession>A0A1Y6BPQ0</accession>
<keyword evidence="1 2" id="KW-0732">Signal</keyword>
<dbReference type="Proteomes" id="UP000192907">
    <property type="component" value="Unassembled WGS sequence"/>
</dbReference>
<evidence type="ECO:0000256" key="2">
    <source>
        <dbReference type="SAM" id="SignalP"/>
    </source>
</evidence>
<dbReference type="RefSeq" id="WP_143478170.1">
    <property type="nucleotide sequence ID" value="NZ_SLZT01000007.1"/>
</dbReference>
<sequence length="260" mass="29543">MLQAFLLCFLLLASNPPAGAATITLANGEWPPFLSESKPHYGVASRIVTESFKAVAIDVKYVFLPWKRSYLMVKEGVYEGSLVWGKTPKRLKEVFFTDPVMTHETALFYKKENPKIKQALNSTIPWEQRLKGLKVVLSLGSTSTFFDKLQEQDVIKVQRTRKPEHSLQMLLIGRVDIVPLNAHIGRYILNTKFEKEQAKLIGTTKSHGDSRWTYHVIISKSAPQGASLVNQFNKGLKKIREKGLYQEIMKDFQHSQKPAP</sequence>